<dbReference type="Proteomes" id="UP000294937">
    <property type="component" value="Unassembled WGS sequence"/>
</dbReference>
<feature type="transmembrane region" description="Helical" evidence="1">
    <location>
        <begin position="40"/>
        <end position="61"/>
    </location>
</feature>
<accession>A0A4R3L5Y1</accession>
<dbReference type="AlphaFoldDB" id="A0A4R3L5Y1"/>
<dbReference type="EMBL" id="SMAG01000010">
    <property type="protein sequence ID" value="TCS92789.1"/>
    <property type="molecule type" value="Genomic_DNA"/>
</dbReference>
<organism evidence="2 3">
    <name type="scientific">Hazenella coriacea</name>
    <dbReference type="NCBI Taxonomy" id="1179467"/>
    <lineage>
        <taxon>Bacteria</taxon>
        <taxon>Bacillati</taxon>
        <taxon>Bacillota</taxon>
        <taxon>Bacilli</taxon>
        <taxon>Bacillales</taxon>
        <taxon>Thermoactinomycetaceae</taxon>
        <taxon>Hazenella</taxon>
    </lineage>
</organism>
<keyword evidence="1" id="KW-1133">Transmembrane helix</keyword>
<dbReference type="RefSeq" id="WP_131926383.1">
    <property type="nucleotide sequence ID" value="NZ_SMAG01000010.1"/>
</dbReference>
<feature type="transmembrane region" description="Helical" evidence="1">
    <location>
        <begin position="7"/>
        <end position="28"/>
    </location>
</feature>
<keyword evidence="3" id="KW-1185">Reference proteome</keyword>
<sequence>MRLLTWAIFWIASVILVTGVISFISSSFDWTLWQTQLRMAAGLFFLISLVVGGVLTTDAAYRKRSRAFYREEWSFICIIVTISLFGISLFM</sequence>
<keyword evidence="1" id="KW-0472">Membrane</keyword>
<evidence type="ECO:0000256" key="1">
    <source>
        <dbReference type="SAM" id="Phobius"/>
    </source>
</evidence>
<protein>
    <submittedName>
        <fullName evidence="2">Uncharacterized protein</fullName>
    </submittedName>
</protein>
<gene>
    <name evidence="2" type="ORF">EDD58_11015</name>
</gene>
<evidence type="ECO:0000313" key="3">
    <source>
        <dbReference type="Proteomes" id="UP000294937"/>
    </source>
</evidence>
<evidence type="ECO:0000313" key="2">
    <source>
        <dbReference type="EMBL" id="TCS92789.1"/>
    </source>
</evidence>
<dbReference type="OrthoDB" id="2990064at2"/>
<reference evidence="2 3" key="1">
    <citation type="submission" date="2019-03" db="EMBL/GenBank/DDBJ databases">
        <title>Genomic Encyclopedia of Type Strains, Phase IV (KMG-IV): sequencing the most valuable type-strain genomes for metagenomic binning, comparative biology and taxonomic classification.</title>
        <authorList>
            <person name="Goeker M."/>
        </authorList>
    </citation>
    <scope>NUCLEOTIDE SEQUENCE [LARGE SCALE GENOMIC DNA]</scope>
    <source>
        <strain evidence="2 3">DSM 45707</strain>
    </source>
</reference>
<name>A0A4R3L5Y1_9BACL</name>
<feature type="transmembrane region" description="Helical" evidence="1">
    <location>
        <begin position="73"/>
        <end position="90"/>
    </location>
</feature>
<keyword evidence="1" id="KW-0812">Transmembrane</keyword>
<proteinExistence type="predicted"/>
<comment type="caution">
    <text evidence="2">The sequence shown here is derived from an EMBL/GenBank/DDBJ whole genome shotgun (WGS) entry which is preliminary data.</text>
</comment>